<accession>A0AAE9FF55</accession>
<dbReference type="AlphaFoldDB" id="A0AAE9FF55"/>
<sequence>MNGPPGIRRNARIGPLPRDAPQGRAPEAEAQHQEVPQDLDKETEDDTESKVMSKTETTTMRSDTRSCQR</sequence>
<name>A0AAE9FF55_CAEBR</name>
<feature type="region of interest" description="Disordered" evidence="1">
    <location>
        <begin position="1"/>
        <end position="69"/>
    </location>
</feature>
<proteinExistence type="predicted"/>
<evidence type="ECO:0000256" key="1">
    <source>
        <dbReference type="SAM" id="MobiDB-lite"/>
    </source>
</evidence>
<reference evidence="2 3" key="1">
    <citation type="submission" date="2022-04" db="EMBL/GenBank/DDBJ databases">
        <title>Chromosome-level reference genomes for two strains of Caenorhabditis briggsae: an improved platform for comparative genomics.</title>
        <authorList>
            <person name="Stevens L."/>
            <person name="Andersen E."/>
        </authorList>
    </citation>
    <scope>NUCLEOTIDE SEQUENCE [LARGE SCALE GENOMIC DNA]</scope>
    <source>
        <strain evidence="2">VX34</strain>
        <tissue evidence="2">Whole-organism</tissue>
    </source>
</reference>
<keyword evidence="3" id="KW-1185">Reference proteome</keyword>
<gene>
    <name evidence="2" type="ORF">L5515_016838</name>
</gene>
<protein>
    <submittedName>
        <fullName evidence="2">Uncharacterized protein</fullName>
    </submittedName>
</protein>
<dbReference type="Proteomes" id="UP000829354">
    <property type="component" value="Chromosome X"/>
</dbReference>
<evidence type="ECO:0000313" key="3">
    <source>
        <dbReference type="Proteomes" id="UP000829354"/>
    </source>
</evidence>
<dbReference type="EMBL" id="CP092625">
    <property type="protein sequence ID" value="UMM40061.1"/>
    <property type="molecule type" value="Genomic_DNA"/>
</dbReference>
<organism evidence="2 3">
    <name type="scientific">Caenorhabditis briggsae</name>
    <dbReference type="NCBI Taxonomy" id="6238"/>
    <lineage>
        <taxon>Eukaryota</taxon>
        <taxon>Metazoa</taxon>
        <taxon>Ecdysozoa</taxon>
        <taxon>Nematoda</taxon>
        <taxon>Chromadorea</taxon>
        <taxon>Rhabditida</taxon>
        <taxon>Rhabditina</taxon>
        <taxon>Rhabditomorpha</taxon>
        <taxon>Rhabditoidea</taxon>
        <taxon>Rhabditidae</taxon>
        <taxon>Peloderinae</taxon>
        <taxon>Caenorhabditis</taxon>
    </lineage>
</organism>
<evidence type="ECO:0000313" key="2">
    <source>
        <dbReference type="EMBL" id="UMM40061.1"/>
    </source>
</evidence>